<organism evidence="6 7">
    <name type="scientific">Streptomyces endophyticus</name>
    <dbReference type="NCBI Taxonomy" id="714166"/>
    <lineage>
        <taxon>Bacteria</taxon>
        <taxon>Bacillati</taxon>
        <taxon>Actinomycetota</taxon>
        <taxon>Actinomycetes</taxon>
        <taxon>Kitasatosporales</taxon>
        <taxon>Streptomycetaceae</taxon>
        <taxon>Streptomyces</taxon>
    </lineage>
</organism>
<evidence type="ECO:0000256" key="2">
    <source>
        <dbReference type="ARBA" id="ARBA00022692"/>
    </source>
</evidence>
<reference evidence="6 7" key="1">
    <citation type="submission" date="2022-10" db="EMBL/GenBank/DDBJ databases">
        <authorList>
            <person name="Xie J."/>
            <person name="Shen N."/>
        </authorList>
    </citation>
    <scope>NUCLEOTIDE SEQUENCE [LARGE SCALE GENOMIC DNA]</scope>
    <source>
        <strain evidence="6 7">YIM65594</strain>
    </source>
</reference>
<proteinExistence type="predicted"/>
<evidence type="ECO:0000313" key="6">
    <source>
        <dbReference type="EMBL" id="MEB8336930.1"/>
    </source>
</evidence>
<dbReference type="RefSeq" id="WP_326014562.1">
    <property type="nucleotide sequence ID" value="NZ_JAOZYC010000024.1"/>
</dbReference>
<dbReference type="SUPFAM" id="SSF103473">
    <property type="entry name" value="MFS general substrate transporter"/>
    <property type="match status" value="1"/>
</dbReference>
<gene>
    <name evidence="6" type="ORF">OKJ99_05295</name>
</gene>
<dbReference type="Gene3D" id="1.20.1250.20">
    <property type="entry name" value="MFS general substrate transporter like domains"/>
    <property type="match status" value="1"/>
</dbReference>
<evidence type="ECO:0000256" key="1">
    <source>
        <dbReference type="ARBA" id="ARBA00004370"/>
    </source>
</evidence>
<comment type="caution">
    <text evidence="6">The sequence shown here is derived from an EMBL/GenBank/DDBJ whole genome shotgun (WGS) entry which is preliminary data.</text>
</comment>
<keyword evidence="2 5" id="KW-0812">Transmembrane</keyword>
<dbReference type="Pfam" id="PF00083">
    <property type="entry name" value="Sugar_tr"/>
    <property type="match status" value="1"/>
</dbReference>
<evidence type="ECO:0000313" key="7">
    <source>
        <dbReference type="Proteomes" id="UP001354931"/>
    </source>
</evidence>
<dbReference type="InterPro" id="IPR005828">
    <property type="entry name" value="MFS_sugar_transport-like"/>
</dbReference>
<sequence>MEGQPRNFPAASADTPSGWLVFFPVLVDGIGASGTFFLFAGICLAALVFAAALVPETRGRSLEDLGQTGTRAPR</sequence>
<evidence type="ECO:0000256" key="4">
    <source>
        <dbReference type="ARBA" id="ARBA00023136"/>
    </source>
</evidence>
<evidence type="ECO:0000256" key="3">
    <source>
        <dbReference type="ARBA" id="ARBA00022989"/>
    </source>
</evidence>
<accession>A0ABU6F0E9</accession>
<keyword evidence="7" id="KW-1185">Reference proteome</keyword>
<comment type="subcellular location">
    <subcellularLocation>
        <location evidence="1">Membrane</location>
    </subcellularLocation>
</comment>
<keyword evidence="3 5" id="KW-1133">Transmembrane helix</keyword>
<name>A0ABU6F0E9_9ACTN</name>
<protein>
    <submittedName>
        <fullName evidence="6">MFS transporter</fullName>
    </submittedName>
</protein>
<dbReference type="Proteomes" id="UP001354931">
    <property type="component" value="Unassembled WGS sequence"/>
</dbReference>
<feature type="transmembrane region" description="Helical" evidence="5">
    <location>
        <begin position="30"/>
        <end position="54"/>
    </location>
</feature>
<evidence type="ECO:0000256" key="5">
    <source>
        <dbReference type="SAM" id="Phobius"/>
    </source>
</evidence>
<keyword evidence="4 5" id="KW-0472">Membrane</keyword>
<dbReference type="EMBL" id="JAOZYC010000024">
    <property type="protein sequence ID" value="MEB8336930.1"/>
    <property type="molecule type" value="Genomic_DNA"/>
</dbReference>
<dbReference type="InterPro" id="IPR036259">
    <property type="entry name" value="MFS_trans_sf"/>
</dbReference>